<dbReference type="AlphaFoldDB" id="A0A6L5YLB5"/>
<keyword evidence="4" id="KW-1185">Reference proteome</keyword>
<evidence type="ECO:0000313" key="4">
    <source>
        <dbReference type="Proteomes" id="UP000476055"/>
    </source>
</evidence>
<feature type="domain" description="MacB-like periplasmic core" evidence="2">
    <location>
        <begin position="29"/>
        <end position="172"/>
    </location>
</feature>
<dbReference type="EMBL" id="VUMU01000022">
    <property type="protein sequence ID" value="MST59204.1"/>
    <property type="molecule type" value="Genomic_DNA"/>
</dbReference>
<name>A0A6L5YLB5_9FIRM</name>
<feature type="transmembrane region" description="Helical" evidence="1">
    <location>
        <begin position="320"/>
        <end position="341"/>
    </location>
</feature>
<dbReference type="RefSeq" id="WP_154498735.1">
    <property type="nucleotide sequence ID" value="NZ_VUMU01000022.1"/>
</dbReference>
<comment type="caution">
    <text evidence="3">The sequence shown here is derived from an EMBL/GenBank/DDBJ whole genome shotgun (WGS) entry which is preliminary data.</text>
</comment>
<gene>
    <name evidence="3" type="ORF">FYJ59_13335</name>
</gene>
<evidence type="ECO:0000313" key="3">
    <source>
        <dbReference type="EMBL" id="MST59204.1"/>
    </source>
</evidence>
<accession>A0A6L5YLB5</accession>
<keyword evidence="1" id="KW-0472">Membrane</keyword>
<evidence type="ECO:0000256" key="1">
    <source>
        <dbReference type="SAM" id="Phobius"/>
    </source>
</evidence>
<feature type="transmembrane region" description="Helical" evidence="1">
    <location>
        <begin position="219"/>
        <end position="237"/>
    </location>
</feature>
<dbReference type="Proteomes" id="UP000476055">
    <property type="component" value="Unassembled WGS sequence"/>
</dbReference>
<organism evidence="3 4">
    <name type="scientific">Waltera intestinalis</name>
    <dbReference type="NCBI Taxonomy" id="2606635"/>
    <lineage>
        <taxon>Bacteria</taxon>
        <taxon>Bacillati</taxon>
        <taxon>Bacillota</taxon>
        <taxon>Clostridia</taxon>
        <taxon>Lachnospirales</taxon>
        <taxon>Lachnospiraceae</taxon>
        <taxon>Waltera</taxon>
    </lineage>
</organism>
<evidence type="ECO:0000259" key="2">
    <source>
        <dbReference type="Pfam" id="PF12704"/>
    </source>
</evidence>
<keyword evidence="1" id="KW-1133">Transmembrane helix</keyword>
<proteinExistence type="predicted"/>
<feature type="transmembrane region" description="Helical" evidence="1">
    <location>
        <begin position="258"/>
        <end position="279"/>
    </location>
</feature>
<protein>
    <submittedName>
        <fullName evidence="3">ABC transporter permease</fullName>
    </submittedName>
</protein>
<keyword evidence="1" id="KW-0812">Transmembrane</keyword>
<sequence>MRKLSIKLIFLLLIVFSSWLVCFTVGKNVEHSMCDETYILSFRQNSRQFSESDIAAFEQEGVRLTYAGYLYPEVSSGFRKQKATVIATNENFPYFTKMDIKVGAFFNGMQEERELRVAVLNKTAAYDLFGNDNCIGEIVFLNRVSYEVIGITNEKSNTAKIYIPYQTVSVLTTDNTACNQIWCHFSNIAEASLMIGKAGFSMEDFDIQEINLFKKVFCLRFYLPLVIACIGIALFFWKKIRLNVKFLRANQVLDKKRMFDNLLQAIICLTVLMIVIRIIQMAWCIPPYYYLAEKRGMNFIYAVLDFYALARMNIDEMSFWGHWNLLSLFCLFVCFIGMLEIEKNKKENKMGYNKITDERLDEIIKSALKDTVDHLDVSERLKEKIDKEIVNRKYKQNLGYFEQNITINLATMCLNLYESLESRVTDKALKMKCLPSDDAFEQNITISNYMYSALDVLILELVSIFGSANTEIIFCTNRNSISVKGINVLHKDLEELFKEDDRKYLIAGNRLGVTMAYLNLCDINIMVLDGYEVIIKFCD</sequence>
<dbReference type="Pfam" id="PF12704">
    <property type="entry name" value="MacB_PCD"/>
    <property type="match status" value="1"/>
</dbReference>
<dbReference type="InterPro" id="IPR025857">
    <property type="entry name" value="MacB_PCD"/>
</dbReference>
<reference evidence="3 4" key="1">
    <citation type="submission" date="2019-08" db="EMBL/GenBank/DDBJ databases">
        <title>In-depth cultivation of the pig gut microbiome towards novel bacterial diversity and tailored functional studies.</title>
        <authorList>
            <person name="Wylensek D."/>
            <person name="Hitch T.C.A."/>
            <person name="Clavel T."/>
        </authorList>
    </citation>
    <scope>NUCLEOTIDE SEQUENCE [LARGE SCALE GENOMIC DNA]</scope>
    <source>
        <strain evidence="3 4">WCA3-601-WT-6H</strain>
    </source>
</reference>